<accession>A0A381Q0L9</accession>
<protein>
    <submittedName>
        <fullName evidence="1">Uncharacterized protein</fullName>
    </submittedName>
</protein>
<organism evidence="1">
    <name type="scientific">marine metagenome</name>
    <dbReference type="NCBI Taxonomy" id="408172"/>
    <lineage>
        <taxon>unclassified sequences</taxon>
        <taxon>metagenomes</taxon>
        <taxon>ecological metagenomes</taxon>
    </lineage>
</organism>
<dbReference type="AlphaFoldDB" id="A0A381Q0L9"/>
<sequence length="65" mass="6853">MRYFVGFAPKELKTRRQAATAGISAIELDSSAVRTSNSADRISAVSSVGAGSLETPSIKMHLQAN</sequence>
<proteinExistence type="predicted"/>
<evidence type="ECO:0000313" key="1">
    <source>
        <dbReference type="EMBL" id="SUZ72468.1"/>
    </source>
</evidence>
<reference evidence="1" key="1">
    <citation type="submission" date="2018-05" db="EMBL/GenBank/DDBJ databases">
        <authorList>
            <person name="Lanie J.A."/>
            <person name="Ng W.-L."/>
            <person name="Kazmierczak K.M."/>
            <person name="Andrzejewski T.M."/>
            <person name="Davidsen T.M."/>
            <person name="Wayne K.J."/>
            <person name="Tettelin H."/>
            <person name="Glass J.I."/>
            <person name="Rusch D."/>
            <person name="Podicherti R."/>
            <person name="Tsui H.-C.T."/>
            <person name="Winkler M.E."/>
        </authorList>
    </citation>
    <scope>NUCLEOTIDE SEQUENCE</scope>
</reference>
<dbReference type="EMBL" id="UINC01001150">
    <property type="protein sequence ID" value="SUZ72468.1"/>
    <property type="molecule type" value="Genomic_DNA"/>
</dbReference>
<gene>
    <name evidence="1" type="ORF">METZ01_LOCUS25322</name>
</gene>
<name>A0A381Q0L9_9ZZZZ</name>